<name>A0ABV7GLZ7_9RHOB</name>
<keyword evidence="3" id="KW-1185">Reference proteome</keyword>
<organism evidence="2 3">
    <name type="scientific">Psychromarinibacter halotolerans</name>
    <dbReference type="NCBI Taxonomy" id="1775175"/>
    <lineage>
        <taxon>Bacteria</taxon>
        <taxon>Pseudomonadati</taxon>
        <taxon>Pseudomonadota</taxon>
        <taxon>Alphaproteobacteria</taxon>
        <taxon>Rhodobacterales</taxon>
        <taxon>Paracoccaceae</taxon>
        <taxon>Psychromarinibacter</taxon>
    </lineage>
</organism>
<evidence type="ECO:0000313" key="2">
    <source>
        <dbReference type="EMBL" id="MFC3142639.1"/>
    </source>
</evidence>
<evidence type="ECO:0008006" key="4">
    <source>
        <dbReference type="Google" id="ProtNLM"/>
    </source>
</evidence>
<feature type="coiled-coil region" evidence="1">
    <location>
        <begin position="13"/>
        <end position="51"/>
    </location>
</feature>
<comment type="caution">
    <text evidence="2">The sequence shown here is derived from an EMBL/GenBank/DDBJ whole genome shotgun (WGS) entry which is preliminary data.</text>
</comment>
<keyword evidence="1" id="KW-0175">Coiled coil</keyword>
<gene>
    <name evidence="2" type="ORF">ACFOGP_07955</name>
</gene>
<evidence type="ECO:0000313" key="3">
    <source>
        <dbReference type="Proteomes" id="UP001595632"/>
    </source>
</evidence>
<reference evidence="3" key="1">
    <citation type="journal article" date="2019" name="Int. J. Syst. Evol. Microbiol.">
        <title>The Global Catalogue of Microorganisms (GCM) 10K type strain sequencing project: providing services to taxonomists for standard genome sequencing and annotation.</title>
        <authorList>
            <consortium name="The Broad Institute Genomics Platform"/>
            <consortium name="The Broad Institute Genome Sequencing Center for Infectious Disease"/>
            <person name="Wu L."/>
            <person name="Ma J."/>
        </authorList>
    </citation>
    <scope>NUCLEOTIDE SEQUENCE [LARGE SCALE GENOMIC DNA]</scope>
    <source>
        <strain evidence="3">KCTC 52366</strain>
    </source>
</reference>
<dbReference type="EMBL" id="JBHRTB010000010">
    <property type="protein sequence ID" value="MFC3142639.1"/>
    <property type="molecule type" value="Genomic_DNA"/>
</dbReference>
<dbReference type="Proteomes" id="UP001595632">
    <property type="component" value="Unassembled WGS sequence"/>
</dbReference>
<protein>
    <recommendedName>
        <fullName evidence="4">SlyX protein</fullName>
    </recommendedName>
</protein>
<dbReference type="RefSeq" id="WP_275633431.1">
    <property type="nucleotide sequence ID" value="NZ_JARGYD010000005.1"/>
</dbReference>
<sequence>MLETPESRTVMMLYELQREIREMRREMKSRLDEIEDRLARAEDRLAGLAGDVAEPFRAVVAKEH</sequence>
<evidence type="ECO:0000256" key="1">
    <source>
        <dbReference type="SAM" id="Coils"/>
    </source>
</evidence>
<proteinExistence type="predicted"/>
<accession>A0ABV7GLZ7</accession>